<feature type="compositionally biased region" description="Polar residues" evidence="1">
    <location>
        <begin position="29"/>
        <end position="46"/>
    </location>
</feature>
<dbReference type="EMBL" id="HBKO01023234">
    <property type="protein sequence ID" value="CAE2227653.1"/>
    <property type="molecule type" value="Transcribed_RNA"/>
</dbReference>
<name>A0A6T8A243_9EUKA</name>
<feature type="region of interest" description="Disordered" evidence="1">
    <location>
        <begin position="113"/>
        <end position="146"/>
    </location>
</feature>
<gene>
    <name evidence="2" type="ORF">CPOL0286_LOCUS10506</name>
</gene>
<organism evidence="2">
    <name type="scientific">Prymnesium polylepis</name>
    <dbReference type="NCBI Taxonomy" id="72548"/>
    <lineage>
        <taxon>Eukaryota</taxon>
        <taxon>Haptista</taxon>
        <taxon>Haptophyta</taxon>
        <taxon>Prymnesiophyceae</taxon>
        <taxon>Prymnesiales</taxon>
        <taxon>Prymnesiaceae</taxon>
        <taxon>Prymnesium</taxon>
    </lineage>
</organism>
<dbReference type="AlphaFoldDB" id="A0A6T8A243"/>
<protein>
    <submittedName>
        <fullName evidence="2">Uncharacterized protein</fullName>
    </submittedName>
</protein>
<proteinExistence type="predicted"/>
<feature type="compositionally biased region" description="Basic and acidic residues" evidence="1">
    <location>
        <begin position="79"/>
        <end position="89"/>
    </location>
</feature>
<reference evidence="2" key="1">
    <citation type="submission" date="2021-01" db="EMBL/GenBank/DDBJ databases">
        <authorList>
            <person name="Corre E."/>
            <person name="Pelletier E."/>
            <person name="Niang G."/>
            <person name="Scheremetjew M."/>
            <person name="Finn R."/>
            <person name="Kale V."/>
            <person name="Holt S."/>
            <person name="Cochrane G."/>
            <person name="Meng A."/>
            <person name="Brown T."/>
            <person name="Cohen L."/>
        </authorList>
    </citation>
    <scope>NUCLEOTIDE SEQUENCE</scope>
    <source>
        <strain evidence="2">UIO037</strain>
    </source>
</reference>
<evidence type="ECO:0000256" key="1">
    <source>
        <dbReference type="SAM" id="MobiDB-lite"/>
    </source>
</evidence>
<accession>A0A6T8A243</accession>
<sequence>MSSPRTSTGVVRPPLHTPRVSVSSRERTPSVTEHLQRGPRTSSIDRSGSMLDPLVHSTDRPSRLSLAQRPRTSAGSPERQCRHVTADTQFESEKERLFGVVERRRAASEARLQNLHGRREANPLHSPTYKQQQQRALHQDEQQQRSARVAQVTEHAEAKRRTDATVIAHNASKQREDAALWREKKNLQAQVTADNLQLMNQRREAAAQERRRELEQERRLTAQHFDHRWGMSDR</sequence>
<feature type="region of interest" description="Disordered" evidence="1">
    <location>
        <begin position="1"/>
        <end position="89"/>
    </location>
</feature>
<evidence type="ECO:0000313" key="2">
    <source>
        <dbReference type="EMBL" id="CAE2227653.1"/>
    </source>
</evidence>